<dbReference type="OrthoDB" id="9803207at2"/>
<protein>
    <submittedName>
        <fullName evidence="1">DUF3037 domain-containing protein</fullName>
    </submittedName>
</protein>
<evidence type="ECO:0000313" key="1">
    <source>
        <dbReference type="EMBL" id="RIY06935.1"/>
    </source>
</evidence>
<sequence>MHLFEYAVLRVVPRVEREEFLNVGVILYCAAQGFLETRCQLPEDRLRAFTAAGLDFDDLRARLRAFERICQGRRAGGPIGQLAVASRFRWLTATRSTVIQTSAVHPGLCEDPVATLARLYEQLVA</sequence>
<dbReference type="Pfam" id="PF11236">
    <property type="entry name" value="DUF3037"/>
    <property type="match status" value="1"/>
</dbReference>
<reference evidence="1 2" key="2">
    <citation type="submission" date="2019-01" db="EMBL/GenBank/DDBJ databases">
        <title>Hymenobacter humicola sp. nov., isolated from soils in Antarctica.</title>
        <authorList>
            <person name="Sedlacek I."/>
            <person name="Holochova P."/>
            <person name="Kralova S."/>
            <person name="Pantucek R."/>
            <person name="Stankova E."/>
            <person name="Vrbovska V."/>
            <person name="Kristofova L."/>
            <person name="Svec P."/>
            <person name="Busse H.-J."/>
        </authorList>
    </citation>
    <scope>NUCLEOTIDE SEQUENCE [LARGE SCALE GENOMIC DNA]</scope>
    <source>
        <strain evidence="1 2">CCM 8852</strain>
    </source>
</reference>
<dbReference type="Proteomes" id="UP000284250">
    <property type="component" value="Unassembled WGS sequence"/>
</dbReference>
<dbReference type="RefSeq" id="WP_119657123.1">
    <property type="nucleotide sequence ID" value="NZ_JBHUOI010000071.1"/>
</dbReference>
<keyword evidence="2" id="KW-1185">Reference proteome</keyword>
<proteinExistence type="predicted"/>
<gene>
    <name evidence="1" type="ORF">D0T11_17595</name>
</gene>
<accession>A0A418QNY9</accession>
<organism evidence="1 2">
    <name type="scientific">Hymenobacter rubripertinctus</name>
    <dbReference type="NCBI Taxonomy" id="2029981"/>
    <lineage>
        <taxon>Bacteria</taxon>
        <taxon>Pseudomonadati</taxon>
        <taxon>Bacteroidota</taxon>
        <taxon>Cytophagia</taxon>
        <taxon>Cytophagales</taxon>
        <taxon>Hymenobacteraceae</taxon>
        <taxon>Hymenobacter</taxon>
    </lineage>
</organism>
<comment type="caution">
    <text evidence="1">The sequence shown here is derived from an EMBL/GenBank/DDBJ whole genome shotgun (WGS) entry which is preliminary data.</text>
</comment>
<dbReference type="EMBL" id="QYCN01000034">
    <property type="protein sequence ID" value="RIY06935.1"/>
    <property type="molecule type" value="Genomic_DNA"/>
</dbReference>
<reference evidence="1 2" key="1">
    <citation type="submission" date="2018-09" db="EMBL/GenBank/DDBJ databases">
        <authorList>
            <person name="Zeman M."/>
            <person name="Pardy F."/>
        </authorList>
    </citation>
    <scope>NUCLEOTIDE SEQUENCE [LARGE SCALE GENOMIC DNA]</scope>
    <source>
        <strain evidence="1 2">CCM 8852</strain>
    </source>
</reference>
<dbReference type="AlphaFoldDB" id="A0A418QNY9"/>
<name>A0A418QNY9_9BACT</name>
<evidence type="ECO:0000313" key="2">
    <source>
        <dbReference type="Proteomes" id="UP000284250"/>
    </source>
</evidence>
<dbReference type="InterPro" id="IPR021398">
    <property type="entry name" value="DUF3037"/>
</dbReference>